<dbReference type="AlphaFoldDB" id="A0A7S0LMM5"/>
<keyword evidence="1" id="KW-0732">Signal</keyword>
<reference evidence="2" key="1">
    <citation type="submission" date="2021-01" db="EMBL/GenBank/DDBJ databases">
        <authorList>
            <person name="Corre E."/>
            <person name="Pelletier E."/>
            <person name="Niang G."/>
            <person name="Scheremetjew M."/>
            <person name="Finn R."/>
            <person name="Kale V."/>
            <person name="Holt S."/>
            <person name="Cochrane G."/>
            <person name="Meng A."/>
            <person name="Brown T."/>
            <person name="Cohen L."/>
        </authorList>
    </citation>
    <scope>NUCLEOTIDE SEQUENCE</scope>
    <source>
        <strain evidence="2">PLY182g</strain>
    </source>
</reference>
<dbReference type="InterPro" id="IPR008884">
    <property type="entry name" value="TylF_MeTrfase"/>
</dbReference>
<feature type="signal peptide" evidence="1">
    <location>
        <begin position="1"/>
        <end position="19"/>
    </location>
</feature>
<evidence type="ECO:0000313" key="2">
    <source>
        <dbReference type="EMBL" id="CAD8617254.1"/>
    </source>
</evidence>
<dbReference type="EMBL" id="HBEY01043153">
    <property type="protein sequence ID" value="CAD8617254.1"/>
    <property type="molecule type" value="Transcribed_RNA"/>
</dbReference>
<gene>
    <name evidence="2" type="ORF">CPEL01642_LOCUS20635</name>
</gene>
<sequence>MGTAVARSFVVLLWWPVFAAESQLRRGEWLSSRHDLHYGKGFKMRHVRSWGASSRLVRRANHDASTSRDVYQFGVYTGGTMASIKRRVRGFGHMWGFDSFTGLPPELPGAGLEGKHWKPGGFSAADALNEWNLAALMSRINATVGYANMTLIPGFFNESLTAGLRDRFEFQPALVVDIDVDLYVSAMHCLTWMFEQRLVVEGTIIRYDDWRNMHQRHGEARAHGEITKRFNVTWHNLGQPGTMNQREWVVARIGDAQVGET</sequence>
<dbReference type="PANTHER" id="PTHR40036:SF1">
    <property type="entry name" value="MACROCIN O-METHYLTRANSFERASE"/>
    <property type="match status" value="1"/>
</dbReference>
<proteinExistence type="predicted"/>
<protein>
    <submittedName>
        <fullName evidence="2">Uncharacterized protein</fullName>
    </submittedName>
</protein>
<feature type="chain" id="PRO_5030621839" evidence="1">
    <location>
        <begin position="20"/>
        <end position="261"/>
    </location>
</feature>
<accession>A0A7S0LMM5</accession>
<dbReference type="InterPro" id="IPR029063">
    <property type="entry name" value="SAM-dependent_MTases_sf"/>
</dbReference>
<name>A0A7S0LMM5_9EUKA</name>
<dbReference type="Gene3D" id="3.40.50.150">
    <property type="entry name" value="Vaccinia Virus protein VP39"/>
    <property type="match status" value="1"/>
</dbReference>
<dbReference type="PANTHER" id="PTHR40036">
    <property type="entry name" value="MACROCIN O-METHYLTRANSFERASE"/>
    <property type="match status" value="1"/>
</dbReference>
<evidence type="ECO:0000256" key="1">
    <source>
        <dbReference type="SAM" id="SignalP"/>
    </source>
</evidence>
<organism evidence="2">
    <name type="scientific">Coccolithus braarudii</name>
    <dbReference type="NCBI Taxonomy" id="221442"/>
    <lineage>
        <taxon>Eukaryota</taxon>
        <taxon>Haptista</taxon>
        <taxon>Haptophyta</taxon>
        <taxon>Prymnesiophyceae</taxon>
        <taxon>Coccolithales</taxon>
        <taxon>Coccolithaceae</taxon>
        <taxon>Coccolithus</taxon>
    </lineage>
</organism>